<evidence type="ECO:0000256" key="1">
    <source>
        <dbReference type="SAM" id="SignalP"/>
    </source>
</evidence>
<dbReference type="PANTHER" id="PTHR43649:SF30">
    <property type="entry name" value="ABC TRANSPORTER SUBSTRATE-BINDING PROTEIN"/>
    <property type="match status" value="1"/>
</dbReference>
<feature type="chain" id="PRO_5030980293" evidence="1">
    <location>
        <begin position="35"/>
        <end position="436"/>
    </location>
</feature>
<sequence length="436" mass="46403">MKKGKAMARQLGMMSALTAGTVVLAGCGTGAANAAGASVKAETVTISFWESHSSSNPPGIALAHLIQEFNQTHKRVKVNLTITKASHKALGALAAGDAPVVAWISHYDGNFLAAHALVSWNKYFSGFPVAERNSIFPVVWSNGEVNGQHYRIQANAKVSELVYNKAIFAKAGIKSFPATWTQLAQDVSIIKQRVPGVIPLAWKDSSAHILPPFLSNGGKLFKPGTGTKQVDFLSPAARETFSYFRNLYQQKEMIFAHGSAIAADFGAGKIAIADGTSAGYFLKVNAAHGAFPVGVAGYPTGSTGHSANLDQGLGFVMMVDHTPADYKAATTFISWWFSPKVQAYWGTHSGYPPETRAGLAAIPQSFFAKNPGVLVSAQALESPYTIPRPVPTAYKEVQSALDTAFYNAVTGRTTVQQSLQSLQKQADSYLSGQSAL</sequence>
<protein>
    <submittedName>
        <fullName evidence="2">Extracellular solute-binding protein</fullName>
    </submittedName>
</protein>
<dbReference type="EMBL" id="JABBVZ010000042">
    <property type="protein sequence ID" value="NMP23173.1"/>
    <property type="molecule type" value="Genomic_DNA"/>
</dbReference>
<proteinExistence type="predicted"/>
<name>A0A7Y0L4Z2_9FIRM</name>
<dbReference type="InterPro" id="IPR050490">
    <property type="entry name" value="Bact_solute-bd_prot1"/>
</dbReference>
<dbReference type="PROSITE" id="PS51257">
    <property type="entry name" value="PROKAR_LIPOPROTEIN"/>
    <property type="match status" value="1"/>
</dbReference>
<dbReference type="Proteomes" id="UP000533476">
    <property type="component" value="Unassembled WGS sequence"/>
</dbReference>
<keyword evidence="1" id="KW-0732">Signal</keyword>
<dbReference type="SUPFAM" id="SSF53850">
    <property type="entry name" value="Periplasmic binding protein-like II"/>
    <property type="match status" value="1"/>
</dbReference>
<accession>A0A7Y0L4Z2</accession>
<gene>
    <name evidence="2" type="ORF">HIJ39_12560</name>
</gene>
<dbReference type="PANTHER" id="PTHR43649">
    <property type="entry name" value="ARABINOSE-BINDING PROTEIN-RELATED"/>
    <property type="match status" value="1"/>
</dbReference>
<reference evidence="2 3" key="1">
    <citation type="submission" date="2020-04" db="EMBL/GenBank/DDBJ databases">
        <authorList>
            <person name="Zhang R."/>
            <person name="Schippers A."/>
        </authorList>
    </citation>
    <scope>NUCLEOTIDE SEQUENCE [LARGE SCALE GENOMIC DNA]</scope>
    <source>
        <strain evidence="2 3">DSM 109850</strain>
    </source>
</reference>
<evidence type="ECO:0000313" key="2">
    <source>
        <dbReference type="EMBL" id="NMP23173.1"/>
    </source>
</evidence>
<dbReference type="InterPro" id="IPR006059">
    <property type="entry name" value="SBP"/>
</dbReference>
<dbReference type="RefSeq" id="WP_169100213.1">
    <property type="nucleotide sequence ID" value="NZ_JABBVZ010000042.1"/>
</dbReference>
<dbReference type="AlphaFoldDB" id="A0A7Y0L4Z2"/>
<keyword evidence="3" id="KW-1185">Reference proteome</keyword>
<dbReference type="Gene3D" id="3.40.190.10">
    <property type="entry name" value="Periplasmic binding protein-like II"/>
    <property type="match status" value="1"/>
</dbReference>
<comment type="caution">
    <text evidence="2">The sequence shown here is derived from an EMBL/GenBank/DDBJ whole genome shotgun (WGS) entry which is preliminary data.</text>
</comment>
<evidence type="ECO:0000313" key="3">
    <source>
        <dbReference type="Proteomes" id="UP000533476"/>
    </source>
</evidence>
<dbReference type="Pfam" id="PF13416">
    <property type="entry name" value="SBP_bac_8"/>
    <property type="match status" value="1"/>
</dbReference>
<organism evidence="2 3">
    <name type="scientific">Sulfobacillus harzensis</name>
    <dbReference type="NCBI Taxonomy" id="2729629"/>
    <lineage>
        <taxon>Bacteria</taxon>
        <taxon>Bacillati</taxon>
        <taxon>Bacillota</taxon>
        <taxon>Clostridia</taxon>
        <taxon>Eubacteriales</taxon>
        <taxon>Clostridiales Family XVII. Incertae Sedis</taxon>
        <taxon>Sulfobacillus</taxon>
    </lineage>
</organism>
<feature type="signal peptide" evidence="1">
    <location>
        <begin position="1"/>
        <end position="34"/>
    </location>
</feature>